<dbReference type="RefSeq" id="WP_130264120.1">
    <property type="nucleotide sequence ID" value="NZ_CP035952.1"/>
</dbReference>
<accession>A0A411MHS3</accession>
<proteinExistence type="predicted"/>
<dbReference type="OrthoDB" id="7060267at2"/>
<dbReference type="KEGG" id="ptk:EXN22_11305"/>
<evidence type="ECO:0000313" key="1">
    <source>
        <dbReference type="EMBL" id="QBF26250.1"/>
    </source>
</evidence>
<dbReference type="Proteomes" id="UP000291130">
    <property type="component" value="Chromosome"/>
</dbReference>
<gene>
    <name evidence="1" type="ORF">EXN22_11305</name>
</gene>
<protein>
    <submittedName>
        <fullName evidence="1">Uncharacterized protein</fullName>
    </submittedName>
</protein>
<dbReference type="AlphaFoldDB" id="A0A411MHS3"/>
<name>A0A411MHS3_9PSED</name>
<keyword evidence="2" id="KW-1185">Reference proteome</keyword>
<organism evidence="1 2">
    <name type="scientific">Pseudomonas tructae</name>
    <dbReference type="NCBI Taxonomy" id="2518644"/>
    <lineage>
        <taxon>Bacteria</taxon>
        <taxon>Pseudomonadati</taxon>
        <taxon>Pseudomonadota</taxon>
        <taxon>Gammaproteobacteria</taxon>
        <taxon>Pseudomonadales</taxon>
        <taxon>Pseudomonadaceae</taxon>
        <taxon>Pseudomonas</taxon>
    </lineage>
</organism>
<dbReference type="EMBL" id="CP035952">
    <property type="protein sequence ID" value="QBF26250.1"/>
    <property type="molecule type" value="Genomic_DNA"/>
</dbReference>
<reference evidence="1 2" key="1">
    <citation type="submission" date="2019-02" db="EMBL/GenBank/DDBJ databases">
        <title>Complete genome sequence of Pseudomonas sp. SNU WT1 isolated from rainbow trout.</title>
        <authorList>
            <person name="Oh W.T."/>
            <person name="Park S.C."/>
        </authorList>
    </citation>
    <scope>NUCLEOTIDE SEQUENCE [LARGE SCALE GENOMIC DNA]</scope>
    <source>
        <strain evidence="1 2">SNU WT1</strain>
    </source>
</reference>
<sequence>MKGSNTWKLMVGSGIGLVALIGLALFKAHKVVLAELQFQGGAHLSYDSTLLHEGYQQAVQQVLASQQLDPQRLQVELDPQRSDTVVLRGDESALSPMQQQGLRSQLDTVLKARQSVVSSLQLELDYSQARRLNAAGREMGPAPASITALGRQMLPLQFDFAPEVALDTLVSDSERRYAFAGNRTISGEVMCQVNAAIIARMPFMITRFQVDGAQLVGDMDMLTQDQVALRLPASLYFDDRDLRVRLEAGGPRVSLKSQASYGKVRSSWLTFEFGSLGEHPYQPFDAADAGRAGLREMCGNVAYQAGRPFSFFYGSGLDRLEAVLIEPQR</sequence>
<evidence type="ECO:0000313" key="2">
    <source>
        <dbReference type="Proteomes" id="UP000291130"/>
    </source>
</evidence>